<name>A0A4Y2RWC8_ARAVE</name>
<keyword evidence="2" id="KW-1185">Reference proteome</keyword>
<feature type="non-terminal residue" evidence="1">
    <location>
        <position position="1"/>
    </location>
</feature>
<dbReference type="Proteomes" id="UP000499080">
    <property type="component" value="Unassembled WGS sequence"/>
</dbReference>
<comment type="caution">
    <text evidence="1">The sequence shown here is derived from an EMBL/GenBank/DDBJ whole genome shotgun (WGS) entry which is preliminary data.</text>
</comment>
<evidence type="ECO:0000313" key="1">
    <source>
        <dbReference type="EMBL" id="GBN80108.1"/>
    </source>
</evidence>
<dbReference type="OrthoDB" id="6437819at2759"/>
<proteinExistence type="predicted"/>
<sequence length="60" mass="7336">KKLSSVKSSQDEYKKRTKRLWNNLEEVRTKKLLEEKKEQIRKNRLKMKSYSKKAITPKKK</sequence>
<dbReference type="EMBL" id="BGPR01018777">
    <property type="protein sequence ID" value="GBN80108.1"/>
    <property type="molecule type" value="Genomic_DNA"/>
</dbReference>
<dbReference type="AlphaFoldDB" id="A0A4Y2RWC8"/>
<gene>
    <name evidence="1" type="ORF">AVEN_130781_1</name>
</gene>
<protein>
    <submittedName>
        <fullName evidence="1">Uncharacterized protein</fullName>
    </submittedName>
</protein>
<accession>A0A4Y2RWC8</accession>
<organism evidence="1 2">
    <name type="scientific">Araneus ventricosus</name>
    <name type="common">Orbweaver spider</name>
    <name type="synonym">Epeira ventricosa</name>
    <dbReference type="NCBI Taxonomy" id="182803"/>
    <lineage>
        <taxon>Eukaryota</taxon>
        <taxon>Metazoa</taxon>
        <taxon>Ecdysozoa</taxon>
        <taxon>Arthropoda</taxon>
        <taxon>Chelicerata</taxon>
        <taxon>Arachnida</taxon>
        <taxon>Araneae</taxon>
        <taxon>Araneomorphae</taxon>
        <taxon>Entelegynae</taxon>
        <taxon>Araneoidea</taxon>
        <taxon>Araneidae</taxon>
        <taxon>Araneus</taxon>
    </lineage>
</organism>
<evidence type="ECO:0000313" key="2">
    <source>
        <dbReference type="Proteomes" id="UP000499080"/>
    </source>
</evidence>
<reference evidence="1 2" key="1">
    <citation type="journal article" date="2019" name="Sci. Rep.">
        <title>Orb-weaving spider Araneus ventricosus genome elucidates the spidroin gene catalogue.</title>
        <authorList>
            <person name="Kono N."/>
            <person name="Nakamura H."/>
            <person name="Ohtoshi R."/>
            <person name="Moran D.A.P."/>
            <person name="Shinohara A."/>
            <person name="Yoshida Y."/>
            <person name="Fujiwara M."/>
            <person name="Mori M."/>
            <person name="Tomita M."/>
            <person name="Arakawa K."/>
        </authorList>
    </citation>
    <scope>NUCLEOTIDE SEQUENCE [LARGE SCALE GENOMIC DNA]</scope>
</reference>